<dbReference type="OrthoDB" id="384217at2"/>
<dbReference type="GO" id="GO:0000160">
    <property type="term" value="P:phosphorelay signal transduction system"/>
    <property type="evidence" value="ECO:0007669"/>
    <property type="project" value="UniProtKB-KW"/>
</dbReference>
<keyword evidence="5" id="KW-0902">Two-component regulatory system</keyword>
<dbReference type="InterPro" id="IPR051552">
    <property type="entry name" value="HptR"/>
</dbReference>
<dbReference type="PROSITE" id="PS50110">
    <property type="entry name" value="RESPONSE_REGULATORY"/>
    <property type="match status" value="1"/>
</dbReference>
<evidence type="ECO:0000256" key="5">
    <source>
        <dbReference type="ARBA" id="ARBA00023012"/>
    </source>
</evidence>
<dbReference type="InterPro" id="IPR011006">
    <property type="entry name" value="CheY-like_superfamily"/>
</dbReference>
<evidence type="ECO:0000256" key="7">
    <source>
        <dbReference type="ARBA" id="ARBA00023125"/>
    </source>
</evidence>
<dbReference type="GO" id="GO:0005737">
    <property type="term" value="C:cytoplasm"/>
    <property type="evidence" value="ECO:0007669"/>
    <property type="project" value="UniProtKB-SubCell"/>
</dbReference>
<dbReference type="SUPFAM" id="SSF46689">
    <property type="entry name" value="Homeodomain-like"/>
    <property type="match status" value="2"/>
</dbReference>
<dbReference type="Gene3D" id="1.10.10.60">
    <property type="entry name" value="Homeodomain-like"/>
    <property type="match status" value="2"/>
</dbReference>
<evidence type="ECO:0000256" key="3">
    <source>
        <dbReference type="ARBA" id="ARBA00022490"/>
    </source>
</evidence>
<evidence type="ECO:0000256" key="6">
    <source>
        <dbReference type="ARBA" id="ARBA00023015"/>
    </source>
</evidence>
<keyword evidence="8" id="KW-0804">Transcription</keyword>
<dbReference type="GO" id="GO:0043565">
    <property type="term" value="F:sequence-specific DNA binding"/>
    <property type="evidence" value="ECO:0007669"/>
    <property type="project" value="InterPro"/>
</dbReference>
<dbReference type="Pfam" id="PF00072">
    <property type="entry name" value="Response_reg"/>
    <property type="match status" value="1"/>
</dbReference>
<dbReference type="InterPro" id="IPR009057">
    <property type="entry name" value="Homeodomain-like_sf"/>
</dbReference>
<dbReference type="InterPro" id="IPR018062">
    <property type="entry name" value="HTH_AraC-typ_CS"/>
</dbReference>
<dbReference type="Pfam" id="PF12833">
    <property type="entry name" value="HTH_18"/>
    <property type="match status" value="1"/>
</dbReference>
<keyword evidence="4" id="KW-0597">Phosphoprotein</keyword>
<accession>A0A174STH9</accession>
<dbReference type="Proteomes" id="UP000434223">
    <property type="component" value="Unassembled WGS sequence"/>
</dbReference>
<dbReference type="EMBL" id="WNME01000025">
    <property type="protein sequence ID" value="MUB66343.1"/>
    <property type="molecule type" value="Genomic_DNA"/>
</dbReference>
<dbReference type="PROSITE" id="PS00041">
    <property type="entry name" value="HTH_ARAC_FAMILY_1"/>
    <property type="match status" value="1"/>
</dbReference>
<protein>
    <recommendedName>
        <fullName evidence="2">Stage 0 sporulation protein A homolog</fullName>
    </recommendedName>
</protein>
<dbReference type="SMART" id="SM00448">
    <property type="entry name" value="REC"/>
    <property type="match status" value="1"/>
</dbReference>
<evidence type="ECO:0000256" key="2">
    <source>
        <dbReference type="ARBA" id="ARBA00018672"/>
    </source>
</evidence>
<comment type="caution">
    <text evidence="10">The sequence shown here is derived from an EMBL/GenBank/DDBJ whole genome shotgun (WGS) entry which is preliminary data.</text>
</comment>
<evidence type="ECO:0000313" key="10">
    <source>
        <dbReference type="EMBL" id="MUB66343.1"/>
    </source>
</evidence>
<keyword evidence="7" id="KW-0238">DNA-binding</keyword>
<organism evidence="10 11">
    <name type="scientific">Hungatella hathewayi</name>
    <dbReference type="NCBI Taxonomy" id="154046"/>
    <lineage>
        <taxon>Bacteria</taxon>
        <taxon>Bacillati</taxon>
        <taxon>Bacillota</taxon>
        <taxon>Clostridia</taxon>
        <taxon>Lachnospirales</taxon>
        <taxon>Lachnospiraceae</taxon>
        <taxon>Hungatella</taxon>
    </lineage>
</organism>
<evidence type="ECO:0000256" key="1">
    <source>
        <dbReference type="ARBA" id="ARBA00004496"/>
    </source>
</evidence>
<comment type="subcellular location">
    <subcellularLocation>
        <location evidence="1">Cytoplasm</location>
    </subcellularLocation>
</comment>
<dbReference type="InterPro" id="IPR020449">
    <property type="entry name" value="Tscrpt_reg_AraC-type_HTH"/>
</dbReference>
<dbReference type="SMART" id="SM00342">
    <property type="entry name" value="HTH_ARAC"/>
    <property type="match status" value="1"/>
</dbReference>
<dbReference type="PRINTS" id="PR00032">
    <property type="entry name" value="HTHARAC"/>
</dbReference>
<evidence type="ECO:0000256" key="8">
    <source>
        <dbReference type="ARBA" id="ARBA00023163"/>
    </source>
</evidence>
<keyword evidence="3" id="KW-0963">Cytoplasm</keyword>
<dbReference type="InterPro" id="IPR001789">
    <property type="entry name" value="Sig_transdc_resp-reg_receiver"/>
</dbReference>
<dbReference type="GO" id="GO:0003700">
    <property type="term" value="F:DNA-binding transcription factor activity"/>
    <property type="evidence" value="ECO:0007669"/>
    <property type="project" value="InterPro"/>
</dbReference>
<name>A0A174STH9_9FIRM</name>
<gene>
    <name evidence="10" type="ORF">GNE07_25310</name>
</gene>
<dbReference type="InterPro" id="IPR018060">
    <property type="entry name" value="HTH_AraC"/>
</dbReference>
<dbReference type="PROSITE" id="PS01124">
    <property type="entry name" value="HTH_ARAC_FAMILY_2"/>
    <property type="match status" value="1"/>
</dbReference>
<comment type="function">
    <text evidence="9">May play the central regulatory role in sporulation. It may be an element of the effector pathway responsible for the activation of sporulation genes in response to nutritional stress. Spo0A may act in concert with spo0H (a sigma factor) to control the expression of some genes that are critical to the sporulation process.</text>
</comment>
<dbReference type="SUPFAM" id="SSF52172">
    <property type="entry name" value="CheY-like"/>
    <property type="match status" value="1"/>
</dbReference>
<keyword evidence="6" id="KW-0805">Transcription regulation</keyword>
<dbReference type="CDD" id="cd17536">
    <property type="entry name" value="REC_YesN-like"/>
    <property type="match status" value="1"/>
</dbReference>
<proteinExistence type="predicted"/>
<reference evidence="10 11" key="1">
    <citation type="submission" date="2019-09" db="EMBL/GenBank/DDBJ databases">
        <title>Draft genome sequencing of Hungatella hathewayi 123Y-2.</title>
        <authorList>
            <person name="Lv Q."/>
            <person name="Li S."/>
        </authorList>
    </citation>
    <scope>NUCLEOTIDE SEQUENCE [LARGE SCALE GENOMIC DNA]</scope>
    <source>
        <strain evidence="10 11">123Y-2</strain>
    </source>
</reference>
<sequence length="482" mass="56235">MPVYRVCIADDELYVRKSITQRIEKSKLPLLVVGTAENGEKGWELFNKEKPDIFLVDIKMPMQDGLGMIEKIKKEYRNVKTKFIVISGYDDFEYMQKAIQVGVVDYIRKPFESEQFIRVLEKICSQLEEEEIEESKKMTKGRMIFWRDFYKVMKHKEVSGTFLLLYQKDMLSQANVWKLEKIYPDSDWKYICFHSTNQILLLYSDRPGTPVFASHKSDALMDIARYAVLYSGRESLDQILQCLEQNLDRRFYPGTPFLIKADTIPEKHKTVWDLHELEAALKNTRENQYQVLIRKIVGELEADNENFIYYTEFFHVFNAVIASIYTSYGLNLPDDISRSFSPMALADFNRSEDLLKSVNASAEALVTKVRELTGRSEIVDNVIRYIKNHYKEDINLNVLANEFFLSPAYLSRKFSQTTGVSIMSYLEDYRINVATDLLKGSERSISEIADQVGYYDANYFTKIFKKVKGITPKEFRKMSKSC</sequence>
<evidence type="ECO:0000256" key="9">
    <source>
        <dbReference type="ARBA" id="ARBA00024867"/>
    </source>
</evidence>
<dbReference type="PANTHER" id="PTHR42713">
    <property type="entry name" value="HISTIDINE KINASE-RELATED"/>
    <property type="match status" value="1"/>
</dbReference>
<evidence type="ECO:0000256" key="4">
    <source>
        <dbReference type="ARBA" id="ARBA00022553"/>
    </source>
</evidence>
<dbReference type="AlphaFoldDB" id="A0A174STH9"/>
<dbReference type="PANTHER" id="PTHR42713:SF3">
    <property type="entry name" value="TRANSCRIPTIONAL REGULATORY PROTEIN HPTR"/>
    <property type="match status" value="1"/>
</dbReference>
<evidence type="ECO:0000313" key="11">
    <source>
        <dbReference type="Proteomes" id="UP000434223"/>
    </source>
</evidence>
<dbReference type="Gene3D" id="3.40.50.2300">
    <property type="match status" value="1"/>
</dbReference>